<comment type="caution">
    <text evidence="1">The sequence shown here is derived from an EMBL/GenBank/DDBJ whole genome shotgun (WGS) entry which is preliminary data.</text>
</comment>
<name>A0P2J5_ROSAI</name>
<evidence type="ECO:0000313" key="2">
    <source>
        <dbReference type="Proteomes" id="UP000004848"/>
    </source>
</evidence>
<organism evidence="1 2">
    <name type="scientific">Roseibium aggregatum (strain ATCC 25650 / DSM 13394 / JCM 20685 / NBRC 16684 / NCIMB 2208 / IAM 12614 / B1)</name>
    <name type="common">Stappia aggregata</name>
    <dbReference type="NCBI Taxonomy" id="384765"/>
    <lineage>
        <taxon>Bacteria</taxon>
        <taxon>Pseudomonadati</taxon>
        <taxon>Pseudomonadota</taxon>
        <taxon>Alphaproteobacteria</taxon>
        <taxon>Hyphomicrobiales</taxon>
        <taxon>Stappiaceae</taxon>
        <taxon>Roseibium</taxon>
    </lineage>
</organism>
<reference evidence="1 2" key="1">
    <citation type="submission" date="2006-05" db="EMBL/GenBank/DDBJ databases">
        <authorList>
            <person name="King G."/>
            <person name="Ferriera S."/>
            <person name="Johnson J."/>
            <person name="Kravitz S."/>
            <person name="Beeson K."/>
            <person name="Sutton G."/>
            <person name="Rogers Y.-H."/>
            <person name="Friedman R."/>
            <person name="Frazier M."/>
            <person name="Venter J.C."/>
        </authorList>
    </citation>
    <scope>NUCLEOTIDE SEQUENCE [LARGE SCALE GENOMIC DNA]</scope>
    <source>
        <strain evidence="2">ATCC 25650 / DSM 13394 / JCM 20685 / NBRC 16684 / NCIMB 2208 / IAM 12614 / B1</strain>
    </source>
</reference>
<evidence type="ECO:0000313" key="1">
    <source>
        <dbReference type="EMBL" id="EAV40648.1"/>
    </source>
</evidence>
<protein>
    <submittedName>
        <fullName evidence="1">Uncharacterized protein</fullName>
    </submittedName>
</protein>
<dbReference type="AlphaFoldDB" id="A0P2J5"/>
<accession>A0P2J5</accession>
<gene>
    <name evidence="1" type="ORF">SIAM614_00362</name>
</gene>
<dbReference type="EMBL" id="AAUW01000027">
    <property type="protein sequence ID" value="EAV40648.1"/>
    <property type="molecule type" value="Genomic_DNA"/>
</dbReference>
<proteinExistence type="predicted"/>
<sequence length="176" mass="19458">MNSEQVPNELITEQTRIWGSLDDRESDFVGKTITANLTLMEINQEPLASVDGFVQYLNEHNVTDDVPNMVTAVRSYIEHIRQASENNNANNTNDLVLDPAAGNNNANNSLIAALQKLFPSSTPEINDDACGEFATIENASVDEFVKLIKSGTISRGDGEGNSWYAVGQYKRYKDRT</sequence>
<dbReference type="Proteomes" id="UP000004848">
    <property type="component" value="Unassembled WGS sequence"/>
</dbReference>